<keyword evidence="2" id="KW-1185">Reference proteome</keyword>
<dbReference type="Proteomes" id="UP001163603">
    <property type="component" value="Chromosome 6"/>
</dbReference>
<comment type="caution">
    <text evidence="1">The sequence shown here is derived from an EMBL/GenBank/DDBJ whole genome shotgun (WGS) entry which is preliminary data.</text>
</comment>
<name>A0ACC0YH78_9ROSI</name>
<reference evidence="2" key="1">
    <citation type="journal article" date="2023" name="G3 (Bethesda)">
        <title>Genome assembly and association tests identify interacting loci associated with vigor, precocity, and sex in interspecific pistachio rootstocks.</title>
        <authorList>
            <person name="Palmer W."/>
            <person name="Jacygrad E."/>
            <person name="Sagayaradj S."/>
            <person name="Cavanaugh K."/>
            <person name="Han R."/>
            <person name="Bertier L."/>
            <person name="Beede B."/>
            <person name="Kafkas S."/>
            <person name="Golino D."/>
            <person name="Preece J."/>
            <person name="Michelmore R."/>
        </authorList>
    </citation>
    <scope>NUCLEOTIDE SEQUENCE [LARGE SCALE GENOMIC DNA]</scope>
</reference>
<proteinExistence type="predicted"/>
<dbReference type="EMBL" id="CM047741">
    <property type="protein sequence ID" value="KAJ0037634.1"/>
    <property type="molecule type" value="Genomic_DNA"/>
</dbReference>
<organism evidence="1 2">
    <name type="scientific">Pistacia integerrima</name>
    <dbReference type="NCBI Taxonomy" id="434235"/>
    <lineage>
        <taxon>Eukaryota</taxon>
        <taxon>Viridiplantae</taxon>
        <taxon>Streptophyta</taxon>
        <taxon>Embryophyta</taxon>
        <taxon>Tracheophyta</taxon>
        <taxon>Spermatophyta</taxon>
        <taxon>Magnoliopsida</taxon>
        <taxon>eudicotyledons</taxon>
        <taxon>Gunneridae</taxon>
        <taxon>Pentapetalae</taxon>
        <taxon>rosids</taxon>
        <taxon>malvids</taxon>
        <taxon>Sapindales</taxon>
        <taxon>Anacardiaceae</taxon>
        <taxon>Pistacia</taxon>
    </lineage>
</organism>
<sequence>MYASNPNQTFDHHHIAPGFTNQNQTFDHHHHHHHIPPAGFTHHYYDENPTHALHHHHQYRSEGPWSSGLCDCCSDCSTCCLTFWCPCIVFGRIAEIVDKGSSSCGVSGALYFLISALTGCGCFYSCCYRSKMRQQYMLSESPCNDCLVHFCCEGCALVQEYRELKGRGFDMSLGWHGNLERQNRGVVMAPSAPVMEDRMKR</sequence>
<gene>
    <name evidence="1" type="ORF">Pint_22357</name>
</gene>
<protein>
    <submittedName>
        <fullName evidence="1">Uncharacterized protein</fullName>
    </submittedName>
</protein>
<evidence type="ECO:0000313" key="1">
    <source>
        <dbReference type="EMBL" id="KAJ0037634.1"/>
    </source>
</evidence>
<evidence type="ECO:0000313" key="2">
    <source>
        <dbReference type="Proteomes" id="UP001163603"/>
    </source>
</evidence>
<accession>A0ACC0YH78</accession>